<keyword evidence="4" id="KW-0281">Fimbrium</keyword>
<accession>A0A2H4TXW4</accession>
<proteinExistence type="inferred from homology"/>
<feature type="chain" id="PRO_5014289056" description="Fimbrial-type adhesion domain-containing protein" evidence="5">
    <location>
        <begin position="22"/>
        <end position="192"/>
    </location>
</feature>
<protein>
    <recommendedName>
        <fullName evidence="6">Fimbrial-type adhesion domain-containing protein</fullName>
    </recommendedName>
</protein>
<comment type="similarity">
    <text evidence="2">Belongs to the fimbrial protein family.</text>
</comment>
<reference evidence="7 9" key="1">
    <citation type="submission" date="2017-11" db="EMBL/GenBank/DDBJ databases">
        <title>Escherichia coli CV839-15 Genome sequencing and assembly.</title>
        <authorList>
            <person name="Li Z."/>
            <person name="Song N."/>
            <person name="Li W."/>
            <person name="Philip H.R."/>
            <person name="Bu Z."/>
            <person name="Siguo L."/>
        </authorList>
    </citation>
    <scope>NUCLEOTIDE SEQUENCE [LARGE SCALE GENOMIC DNA]</scope>
    <source>
        <strain evidence="7 9">CV839-15</strain>
    </source>
</reference>
<keyword evidence="3 5" id="KW-0732">Signal</keyword>
<dbReference type="InterPro" id="IPR050263">
    <property type="entry name" value="Bact_Fimbrial_Adh_Pro"/>
</dbReference>
<evidence type="ECO:0000259" key="6">
    <source>
        <dbReference type="Pfam" id="PF00419"/>
    </source>
</evidence>
<comment type="subcellular location">
    <subcellularLocation>
        <location evidence="1">Fimbrium</location>
    </subcellularLocation>
</comment>
<evidence type="ECO:0000313" key="8">
    <source>
        <dbReference type="EMBL" id="ATZ34466.1"/>
    </source>
</evidence>
<organism evidence="7 9">
    <name type="scientific">Escherichia coli</name>
    <dbReference type="NCBI Taxonomy" id="562"/>
    <lineage>
        <taxon>Bacteria</taxon>
        <taxon>Pseudomonadati</taxon>
        <taxon>Pseudomonadota</taxon>
        <taxon>Gammaproteobacteria</taxon>
        <taxon>Enterobacterales</taxon>
        <taxon>Enterobacteriaceae</taxon>
        <taxon>Escherichia</taxon>
    </lineage>
</organism>
<evidence type="ECO:0000256" key="2">
    <source>
        <dbReference type="ARBA" id="ARBA00006671"/>
    </source>
</evidence>
<dbReference type="GO" id="GO:0009289">
    <property type="term" value="C:pilus"/>
    <property type="evidence" value="ECO:0007669"/>
    <property type="project" value="UniProtKB-SubCell"/>
</dbReference>
<dbReference type="PANTHER" id="PTHR33420:SF3">
    <property type="entry name" value="FIMBRIAL SUBUNIT ELFA"/>
    <property type="match status" value="1"/>
</dbReference>
<evidence type="ECO:0000256" key="1">
    <source>
        <dbReference type="ARBA" id="ARBA00004561"/>
    </source>
</evidence>
<dbReference type="Proteomes" id="UP000236551">
    <property type="component" value="Chromosome"/>
</dbReference>
<gene>
    <name evidence="7" type="ORF">CV83915_04130</name>
    <name evidence="8" type="ORF">CV83915_04190</name>
</gene>
<dbReference type="InterPro" id="IPR036937">
    <property type="entry name" value="Adhesion_dom_fimbrial_sf"/>
</dbReference>
<evidence type="ECO:0000256" key="3">
    <source>
        <dbReference type="ARBA" id="ARBA00022729"/>
    </source>
</evidence>
<evidence type="ECO:0000313" key="9">
    <source>
        <dbReference type="Proteomes" id="UP000236551"/>
    </source>
</evidence>
<dbReference type="SUPFAM" id="SSF49401">
    <property type="entry name" value="Bacterial adhesins"/>
    <property type="match status" value="1"/>
</dbReference>
<dbReference type="GO" id="GO:0043709">
    <property type="term" value="P:cell adhesion involved in single-species biofilm formation"/>
    <property type="evidence" value="ECO:0007669"/>
    <property type="project" value="TreeGrafter"/>
</dbReference>
<feature type="signal peptide" evidence="5">
    <location>
        <begin position="1"/>
        <end position="21"/>
    </location>
</feature>
<evidence type="ECO:0000256" key="4">
    <source>
        <dbReference type="ARBA" id="ARBA00023263"/>
    </source>
</evidence>
<dbReference type="InterPro" id="IPR000259">
    <property type="entry name" value="Adhesion_dom_fimbrial"/>
</dbReference>
<evidence type="ECO:0000256" key="5">
    <source>
        <dbReference type="SAM" id="SignalP"/>
    </source>
</evidence>
<dbReference type="Pfam" id="PF00419">
    <property type="entry name" value="Fimbrial"/>
    <property type="match status" value="1"/>
</dbReference>
<dbReference type="Gene3D" id="2.60.40.1090">
    <property type="entry name" value="Fimbrial-type adhesion domain"/>
    <property type="match status" value="1"/>
</dbReference>
<name>A0A2H4TXW4_ECOLX</name>
<evidence type="ECO:0000313" key="7">
    <source>
        <dbReference type="EMBL" id="ATZ34406.1"/>
    </source>
</evidence>
<dbReference type="AlphaFoldDB" id="A0A2H4TXW4"/>
<dbReference type="PANTHER" id="PTHR33420">
    <property type="entry name" value="FIMBRIAL SUBUNIT ELFA-RELATED"/>
    <property type="match status" value="1"/>
</dbReference>
<dbReference type="EMBL" id="CP024978">
    <property type="protein sequence ID" value="ATZ34466.1"/>
    <property type="molecule type" value="Genomic_DNA"/>
</dbReference>
<dbReference type="InterPro" id="IPR008966">
    <property type="entry name" value="Adhesion_dom_sf"/>
</dbReference>
<dbReference type="EMBL" id="CP024978">
    <property type="protein sequence ID" value="ATZ34406.1"/>
    <property type="molecule type" value="Genomic_DNA"/>
</dbReference>
<feature type="domain" description="Fimbrial-type adhesion" evidence="6">
    <location>
        <begin position="35"/>
        <end position="184"/>
    </location>
</feature>
<sequence>MKKSALTLAVLSSLFSGYSLAAPAENNTSQANLDFTGKVTASLCQVDTSNLSQTIDLGELSTSALKATGKGPAKSFAVNLINCDTTLNSIKYTIAGNNNTGSDTKYLVPASNDTSASGVGVYIQDNNAQAVEIGTEKTVPVVSNGGLALSDQSIPLQAYIGTTTGNPDTNGGVTAGTVTASAVMTIRSAGTP</sequence>